<dbReference type="GeneID" id="93485413"/>
<keyword evidence="3" id="KW-1185">Reference proteome</keyword>
<sequence length="793" mass="88057">MELLAPAGSLAHLKTAVAAGADAVYLGGKAFSARQSAANFDHEELREAVTLCHLHDVAVYVTVNILVADAETEPFKHFIRELAELSVDAVIVQDIGVAQIIRREAPLLAIHGSTQMSVSDLAGVEFLAKEGFTRVVLARELSLTEIQEITEQASIEIEIFIHGALCVSYSGQCLMSSFIGGRSGNRGACAQPCRMPYDLVDASGGRKNPAAEQYVLSPKDMISTDVIAELAQTKVASLKIEGRMKQIPYVYTTVKTYWQLIDGEINAQAAQTMLAKSFNRGFTKAYWYDSVGRDYLTRFAPNYHGEPIGILTKIDKNKELAVFAMSHIPANANGVYKYIAKDGGLCYVAGKDVTYQSGKKELYFHYAEFPKEDTKLYWQSSEQPANVTADIIAIPTYWDVHAVVGEPLRVKVRTEEGIAVEIVSDFNVPMARTQPTDLNLVKTQLSRLGNTAFVLEGVTLTEGHFMLPKSVLNHVRTQAQTALTEAILQTYKERHFQAVPTVYDRVKPHVLPSLKSAVVRARTLAQVETALAEKANEIIFGGDIFTGETYTAQDYAQVVMRSRQHHARVGLAMPRLTRQKEAAEVDRMLQDMVAAQPDFILIHAYSDAQRLAEFAPQMPFYVAPTLNVFNQESLRFWQQHGASAIFLSQELTLAQIRGILRQYDGSLGVYACGRTELMVTENNLYSAYGDEKCTDHGVRNWSLRDRLGKEFPLQTDQFGRMHIFNSVPTDMAPALARLSQYGVHKVVIDAALLSQNELAQAVKIYTALWLQDAEFTNEVFPQATRGHLQRGIM</sequence>
<dbReference type="EMBL" id="JACHHI010000001">
    <property type="protein sequence ID" value="MBB6477106.1"/>
    <property type="molecule type" value="Genomic_DNA"/>
</dbReference>
<dbReference type="GO" id="GO:0008233">
    <property type="term" value="F:peptidase activity"/>
    <property type="evidence" value="ECO:0007669"/>
    <property type="project" value="UniProtKB-KW"/>
</dbReference>
<dbReference type="Pfam" id="PF12392">
    <property type="entry name" value="DUF3656"/>
    <property type="match status" value="1"/>
</dbReference>
<organism evidence="2 3">
    <name type="scientific">Negativicoccus succinicivorans</name>
    <dbReference type="NCBI Taxonomy" id="620903"/>
    <lineage>
        <taxon>Bacteria</taxon>
        <taxon>Bacillati</taxon>
        <taxon>Bacillota</taxon>
        <taxon>Negativicutes</taxon>
        <taxon>Veillonellales</taxon>
        <taxon>Veillonellaceae</taxon>
        <taxon>Negativicoccus</taxon>
    </lineage>
</organism>
<dbReference type="OrthoDB" id="9807498at2"/>
<dbReference type="PROSITE" id="PS01276">
    <property type="entry name" value="PEPTIDASE_U32"/>
    <property type="match status" value="1"/>
</dbReference>
<evidence type="ECO:0000313" key="3">
    <source>
        <dbReference type="Proteomes" id="UP000591941"/>
    </source>
</evidence>
<comment type="caution">
    <text evidence="2">The sequence shown here is derived from an EMBL/GenBank/DDBJ whole genome shotgun (WGS) entry which is preliminary data.</text>
</comment>
<proteinExistence type="predicted"/>
<dbReference type="InterPro" id="IPR051454">
    <property type="entry name" value="RNA/ubiquinone_mod_enzymes"/>
</dbReference>
<name>A0A841R000_9FIRM</name>
<protein>
    <submittedName>
        <fullName evidence="2">Putative protease</fullName>
        <ecNumber evidence="2">3.4.-.-</ecNumber>
    </submittedName>
</protein>
<keyword evidence="2" id="KW-0645">Protease</keyword>
<keyword evidence="2" id="KW-0378">Hydrolase</keyword>
<feature type="domain" description="Peptidase U32 collagenase" evidence="1">
    <location>
        <begin position="392"/>
        <end position="487"/>
    </location>
</feature>
<reference evidence="2 3" key="1">
    <citation type="submission" date="2020-08" db="EMBL/GenBank/DDBJ databases">
        <title>Genomic Encyclopedia of Type Strains, Phase IV (KMG-IV): sequencing the most valuable type-strain genomes for metagenomic binning, comparative biology and taxonomic classification.</title>
        <authorList>
            <person name="Goeker M."/>
        </authorList>
    </citation>
    <scope>NUCLEOTIDE SEQUENCE [LARGE SCALE GENOMIC DNA]</scope>
    <source>
        <strain evidence="2 3">DSM 21255</strain>
    </source>
</reference>
<accession>A0A841R000</accession>
<dbReference type="PANTHER" id="PTHR30217">
    <property type="entry name" value="PEPTIDASE U32 FAMILY"/>
    <property type="match status" value="1"/>
</dbReference>
<dbReference type="InterPro" id="IPR020988">
    <property type="entry name" value="Pept_U32_collagenase"/>
</dbReference>
<dbReference type="Pfam" id="PF01136">
    <property type="entry name" value="Peptidase_U32"/>
    <property type="match status" value="2"/>
</dbReference>
<dbReference type="GO" id="GO:0006508">
    <property type="term" value="P:proteolysis"/>
    <property type="evidence" value="ECO:0007669"/>
    <property type="project" value="UniProtKB-KW"/>
</dbReference>
<dbReference type="RefSeq" id="WP_159822023.1">
    <property type="nucleotide sequence ID" value="NZ_CABWNB010000001.1"/>
</dbReference>
<gene>
    <name evidence="2" type="ORF">HNR45_000128</name>
</gene>
<dbReference type="EC" id="3.4.-.-" evidence="2"/>
<dbReference type="PANTHER" id="PTHR30217:SF10">
    <property type="entry name" value="23S RRNA 5-HYDROXYCYTIDINE C2501 SYNTHASE"/>
    <property type="match status" value="1"/>
</dbReference>
<dbReference type="AlphaFoldDB" id="A0A841R000"/>
<dbReference type="Proteomes" id="UP000591941">
    <property type="component" value="Unassembled WGS sequence"/>
</dbReference>
<evidence type="ECO:0000313" key="2">
    <source>
        <dbReference type="EMBL" id="MBB6477106.1"/>
    </source>
</evidence>
<evidence type="ECO:0000259" key="1">
    <source>
        <dbReference type="Pfam" id="PF12392"/>
    </source>
</evidence>
<dbReference type="InterPro" id="IPR001539">
    <property type="entry name" value="Peptidase_U32"/>
</dbReference>